<evidence type="ECO:0000313" key="9">
    <source>
        <dbReference type="Proteomes" id="UP000192758"/>
    </source>
</evidence>
<dbReference type="GO" id="GO:0000470">
    <property type="term" value="P:maturation of LSU-rRNA"/>
    <property type="evidence" value="ECO:0007669"/>
    <property type="project" value="TreeGrafter"/>
</dbReference>
<keyword evidence="2 6" id="KW-0489">Methyltransferase</keyword>
<feature type="binding site" evidence="6">
    <location>
        <position position="37"/>
    </location>
    <ligand>
        <name>S-adenosyl-L-methionine</name>
        <dbReference type="ChEBI" id="CHEBI:59789"/>
    </ligand>
</feature>
<dbReference type="GO" id="GO:0005730">
    <property type="term" value="C:nucleolus"/>
    <property type="evidence" value="ECO:0007669"/>
    <property type="project" value="TreeGrafter"/>
</dbReference>
<evidence type="ECO:0000256" key="4">
    <source>
        <dbReference type="ARBA" id="ARBA00022691"/>
    </source>
</evidence>
<gene>
    <name evidence="8" type="ORF">EHP00_2478</name>
</gene>
<feature type="binding site" evidence="6">
    <location>
        <begin position="13"/>
        <end position="19"/>
    </location>
    <ligand>
        <name>S-adenosyl-L-methionine</name>
        <dbReference type="ChEBI" id="CHEBI:59789"/>
    </ligand>
</feature>
<proteinExistence type="inferred from homology"/>
<comment type="similarity">
    <text evidence="1 6">Belongs to the class I-like SAM-binding methyltransferase superfamily. RsmB/NOP family.</text>
</comment>
<dbReference type="NCBIfam" id="TIGR00446">
    <property type="entry name" value="nop2p"/>
    <property type="match status" value="1"/>
</dbReference>
<evidence type="ECO:0000313" key="8">
    <source>
        <dbReference type="EMBL" id="OQS53516.1"/>
    </source>
</evidence>
<name>A0A1W0E2P4_9MICR</name>
<reference evidence="8 9" key="1">
    <citation type="journal article" date="2017" name="Environ. Microbiol.">
        <title>Decay of the glycolytic pathway and adaptation to intranuclear parasitism within Enterocytozoonidae microsporidia.</title>
        <authorList>
            <person name="Wiredu Boakye D."/>
            <person name="Jaroenlak P."/>
            <person name="Prachumwat A."/>
            <person name="Williams T.A."/>
            <person name="Bateman K.S."/>
            <person name="Itsathitphaisarn O."/>
            <person name="Sritunyalucksana K."/>
            <person name="Paszkiewicz K.H."/>
            <person name="Moore K.A."/>
            <person name="Stentiford G.D."/>
            <person name="Williams B.A."/>
        </authorList>
    </citation>
    <scope>NUCLEOTIDE SEQUENCE [LARGE SCALE GENOMIC DNA]</scope>
    <source>
        <strain evidence="8 9">TH1</strain>
    </source>
</reference>
<keyword evidence="3 6" id="KW-0808">Transferase</keyword>
<evidence type="ECO:0000256" key="3">
    <source>
        <dbReference type="ARBA" id="ARBA00022679"/>
    </source>
</evidence>
<dbReference type="OrthoDB" id="427002at2759"/>
<dbReference type="InterPro" id="IPR018314">
    <property type="entry name" value="RsmB/NOL1/NOP2-like_CS"/>
</dbReference>
<dbReference type="InterPro" id="IPR001678">
    <property type="entry name" value="MeTrfase_RsmB-F_NOP2_dom"/>
</dbReference>
<dbReference type="InterPro" id="IPR029063">
    <property type="entry name" value="SAM-dependent_MTases_sf"/>
</dbReference>
<dbReference type="SUPFAM" id="SSF53335">
    <property type="entry name" value="S-adenosyl-L-methionine-dependent methyltransferases"/>
    <property type="match status" value="1"/>
</dbReference>
<dbReference type="InterPro" id="IPR011023">
    <property type="entry name" value="Nop2p"/>
</dbReference>
<dbReference type="Proteomes" id="UP000192758">
    <property type="component" value="Unassembled WGS sequence"/>
</dbReference>
<sequence>MEILENQTVVDLCAAPGGKTTYLAALMQNTGVLYANELCKDRTYSLKGNVHRMGVTNCIITNMDALDFSIKKVDRVLLDAPCSGTGIISKDKSVKTSKTASEIKKTQKLQQKLILHAFDMLKQNGFMVYSTCSFLVEENEEVVDYLLRNRKNARIDVPDVGIGRDGFTSFRGKDFSNELKKAKRIYPHVHNMHGFFYVKIKKI</sequence>
<dbReference type="GO" id="GO:0009383">
    <property type="term" value="F:rRNA (cytosine-C5-)-methyltransferase activity"/>
    <property type="evidence" value="ECO:0007669"/>
    <property type="project" value="TreeGrafter"/>
</dbReference>
<keyword evidence="5 6" id="KW-0694">RNA-binding</keyword>
<dbReference type="PANTHER" id="PTHR22807:SF30">
    <property type="entry name" value="28S RRNA (CYTOSINE(4447)-C(5))-METHYLTRANSFERASE-RELATED"/>
    <property type="match status" value="1"/>
</dbReference>
<dbReference type="InterPro" id="IPR023267">
    <property type="entry name" value="RCMT"/>
</dbReference>
<evidence type="ECO:0000256" key="5">
    <source>
        <dbReference type="ARBA" id="ARBA00022884"/>
    </source>
</evidence>
<dbReference type="Gene3D" id="3.40.50.150">
    <property type="entry name" value="Vaccinia Virus protein VP39"/>
    <property type="match status" value="1"/>
</dbReference>
<evidence type="ECO:0000256" key="2">
    <source>
        <dbReference type="ARBA" id="ARBA00022603"/>
    </source>
</evidence>
<dbReference type="PANTHER" id="PTHR22807">
    <property type="entry name" value="NOP2 YEAST -RELATED NOL1/NOP2/FMU SUN DOMAIN-CONTAINING"/>
    <property type="match status" value="1"/>
</dbReference>
<dbReference type="GO" id="GO:0070475">
    <property type="term" value="P:rRNA base methylation"/>
    <property type="evidence" value="ECO:0007669"/>
    <property type="project" value="TreeGrafter"/>
</dbReference>
<keyword evidence="9" id="KW-1185">Reference proteome</keyword>
<accession>A0A1W0E2P4</accession>
<dbReference type="STRING" id="646526.A0A1W0E2P4"/>
<dbReference type="Pfam" id="PF01189">
    <property type="entry name" value="Methyltr_RsmB-F"/>
    <property type="match status" value="1"/>
</dbReference>
<dbReference type="PROSITE" id="PS01153">
    <property type="entry name" value="NOL1_NOP2_SUN"/>
    <property type="match status" value="1"/>
</dbReference>
<evidence type="ECO:0000256" key="6">
    <source>
        <dbReference type="PROSITE-ProRule" id="PRU01023"/>
    </source>
</evidence>
<dbReference type="AlphaFoldDB" id="A0A1W0E2P4"/>
<dbReference type="GO" id="GO:0003723">
    <property type="term" value="F:RNA binding"/>
    <property type="evidence" value="ECO:0007669"/>
    <property type="project" value="UniProtKB-UniRule"/>
</dbReference>
<feature type="domain" description="SAM-dependent MTase RsmB/NOP-type" evidence="7">
    <location>
        <begin position="1"/>
        <end position="203"/>
    </location>
</feature>
<dbReference type="VEuPathDB" id="MicrosporidiaDB:EHP00_2478"/>
<organism evidence="8 9">
    <name type="scientific">Ecytonucleospora hepatopenaei</name>
    <dbReference type="NCBI Taxonomy" id="646526"/>
    <lineage>
        <taxon>Eukaryota</taxon>
        <taxon>Fungi</taxon>
        <taxon>Fungi incertae sedis</taxon>
        <taxon>Microsporidia</taxon>
        <taxon>Enterocytozoonidae</taxon>
        <taxon>Ecytonucleospora</taxon>
    </lineage>
</organism>
<protein>
    <submittedName>
        <fullName evidence="8">Proliferating-cell nucleolar antigen p120</fullName>
    </submittedName>
</protein>
<keyword evidence="4 6" id="KW-0949">S-adenosyl-L-methionine</keyword>
<feature type="active site" description="Nucleophile" evidence="6">
    <location>
        <position position="132"/>
    </location>
</feature>
<feature type="binding site" evidence="6">
    <location>
        <position position="64"/>
    </location>
    <ligand>
        <name>S-adenosyl-L-methionine</name>
        <dbReference type="ChEBI" id="CHEBI:59789"/>
    </ligand>
</feature>
<dbReference type="PROSITE" id="PS51686">
    <property type="entry name" value="SAM_MT_RSMB_NOP"/>
    <property type="match status" value="1"/>
</dbReference>
<comment type="caution">
    <text evidence="8">The sequence shown here is derived from an EMBL/GenBank/DDBJ whole genome shotgun (WGS) entry which is preliminary data.</text>
</comment>
<dbReference type="PRINTS" id="PR02008">
    <property type="entry name" value="RCMTFAMILY"/>
</dbReference>
<dbReference type="EMBL" id="MNPJ01000030">
    <property type="protein sequence ID" value="OQS53516.1"/>
    <property type="molecule type" value="Genomic_DNA"/>
</dbReference>
<evidence type="ECO:0000259" key="7">
    <source>
        <dbReference type="PROSITE" id="PS51686"/>
    </source>
</evidence>
<evidence type="ECO:0000256" key="1">
    <source>
        <dbReference type="ARBA" id="ARBA00007494"/>
    </source>
</evidence>
<dbReference type="InterPro" id="IPR049560">
    <property type="entry name" value="MeTrfase_RsmB-F_NOP2_cat"/>
</dbReference>
<feature type="binding site" evidence="6">
    <location>
        <position position="79"/>
    </location>
    <ligand>
        <name>S-adenosyl-L-methionine</name>
        <dbReference type="ChEBI" id="CHEBI:59789"/>
    </ligand>
</feature>